<feature type="compositionally biased region" description="Pro residues" evidence="1">
    <location>
        <begin position="249"/>
        <end position="263"/>
    </location>
</feature>
<organism evidence="2 3">
    <name type="scientific">Synechococcus phage S-SRP01</name>
    <dbReference type="NCBI Taxonomy" id="2781607"/>
    <lineage>
        <taxon>Viruses</taxon>
        <taxon>Duplodnaviria</taxon>
        <taxon>Heunggongvirae</taxon>
        <taxon>Uroviricota</taxon>
        <taxon>Caudoviricetes</taxon>
        <taxon>Autographivirales</taxon>
        <taxon>Sechaudvirinae</taxon>
        <taxon>Nerivirus</taxon>
        <taxon>Nerivirus SSRP01</taxon>
    </lineage>
</organism>
<protein>
    <submittedName>
        <fullName evidence="2">Uncharacterized protein</fullName>
    </submittedName>
</protein>
<feature type="compositionally biased region" description="Polar residues" evidence="1">
    <location>
        <begin position="66"/>
        <end position="89"/>
    </location>
</feature>
<name>A0A874M8D2_9CAUD</name>
<feature type="compositionally biased region" description="Low complexity" evidence="1">
    <location>
        <begin position="185"/>
        <end position="199"/>
    </location>
</feature>
<dbReference type="EMBL" id="MW015080">
    <property type="protein sequence ID" value="QPD06471.1"/>
    <property type="molecule type" value="Genomic_DNA"/>
</dbReference>
<feature type="region of interest" description="Disordered" evidence="1">
    <location>
        <begin position="1"/>
        <end position="144"/>
    </location>
</feature>
<feature type="compositionally biased region" description="Basic and acidic residues" evidence="1">
    <location>
        <begin position="227"/>
        <end position="242"/>
    </location>
</feature>
<feature type="compositionally biased region" description="Low complexity" evidence="1">
    <location>
        <begin position="29"/>
        <end position="52"/>
    </location>
</feature>
<feature type="compositionally biased region" description="Basic and acidic residues" evidence="1">
    <location>
        <begin position="207"/>
        <end position="217"/>
    </location>
</feature>
<proteinExistence type="predicted"/>
<feature type="compositionally biased region" description="Basic and acidic residues" evidence="1">
    <location>
        <begin position="367"/>
        <end position="381"/>
    </location>
</feature>
<evidence type="ECO:0000256" key="1">
    <source>
        <dbReference type="SAM" id="MobiDB-lite"/>
    </source>
</evidence>
<evidence type="ECO:0000313" key="3">
    <source>
        <dbReference type="Proteomes" id="UP000664917"/>
    </source>
</evidence>
<sequence length="393" mass="41635">MARTKNNFLNAKPVSKMGGGSGGVRKPSKPYSKPPAAKKATPKVTPKAAKPAPKAPDPWKAPTPKNSRTSAPKGNTTFRTNNTGITMPNSRRAGVNLPQTGARAERTAARVADLRKASAPKPTPAAPKPSAASRPNTSLLRGSFGQGAGALQLGLMGAEFATQAGYARGGKNYKEFVRAQDRVPAKPAAKPAAKAAKPALSSTGVRVSDKANQRDYKAAPTGSKQYNDYRNRQIAGERERLKGVGNPPKAKPPAPPRRNPPAPVADQRRSGAGGNNAAPRSQTPPAPRFTGTVDEGRKTPAPPRRNPPAPVADQRRSGAGGNNAAPRSQTPPAPRFTGTVDEGRKMWAEKYSSSKYDGQAIQKEAKKLLDEMKKRKEDKSNAQRAGWDGNKNY</sequence>
<dbReference type="Proteomes" id="UP000664917">
    <property type="component" value="Segment"/>
</dbReference>
<evidence type="ECO:0000313" key="2">
    <source>
        <dbReference type="EMBL" id="QPD06471.1"/>
    </source>
</evidence>
<keyword evidence="3" id="KW-1185">Reference proteome</keyword>
<feature type="region of interest" description="Disordered" evidence="1">
    <location>
        <begin position="367"/>
        <end position="393"/>
    </location>
</feature>
<accession>A0A874M8D2</accession>
<feature type="region of interest" description="Disordered" evidence="1">
    <location>
        <begin position="183"/>
        <end position="344"/>
    </location>
</feature>
<reference evidence="2" key="1">
    <citation type="submission" date="2020-09" db="EMBL/GenBank/DDBJ databases">
        <authorList>
            <person name="Zhang D."/>
            <person name="Hatherill J.R."/>
            <person name="Ramirez J.F."/>
            <person name="Edinger B."/>
            <person name="Balarin R."/>
            <person name="Sullivan A."/>
            <person name="Humpal K.M."/>
            <person name="Guseva A."/>
            <person name="Butela K.A."/>
            <person name="Garlena R.A."/>
            <person name="Russell D.A."/>
            <person name="Pope W.H."/>
            <person name="Jacobs-Sera D."/>
            <person name="Hatfull G.F."/>
        </authorList>
    </citation>
    <scope>NUCLEOTIDE SEQUENCE</scope>
</reference>
<feature type="compositionally biased region" description="Basic and acidic residues" evidence="1">
    <location>
        <begin position="103"/>
        <end position="116"/>
    </location>
</feature>
<feature type="compositionally biased region" description="Pro residues" evidence="1">
    <location>
        <begin position="300"/>
        <end position="310"/>
    </location>
</feature>